<evidence type="ECO:0000256" key="6">
    <source>
        <dbReference type="ARBA" id="ARBA00022777"/>
    </source>
</evidence>
<dbReference type="PANTHER" id="PTHR44899">
    <property type="entry name" value="CAMK FAMILY PROTEIN KINASE"/>
    <property type="match status" value="1"/>
</dbReference>
<dbReference type="Proteomes" id="UP001162131">
    <property type="component" value="Unassembled WGS sequence"/>
</dbReference>
<accession>A0AAU9IDC9</accession>
<keyword evidence="5 10" id="KW-0547">Nucleotide-binding</keyword>
<feature type="binding site" evidence="10">
    <location>
        <position position="43"/>
    </location>
    <ligand>
        <name>ATP</name>
        <dbReference type="ChEBI" id="CHEBI:30616"/>
    </ligand>
</feature>
<keyword evidence="4" id="KW-0808">Transferase</keyword>
<dbReference type="EC" id="2.7.11.1" evidence="2"/>
<comment type="caution">
    <text evidence="14">The sequence shown here is derived from an EMBL/GenBank/DDBJ whole genome shotgun (WGS) entry which is preliminary data.</text>
</comment>
<evidence type="ECO:0000256" key="4">
    <source>
        <dbReference type="ARBA" id="ARBA00022679"/>
    </source>
</evidence>
<evidence type="ECO:0000256" key="2">
    <source>
        <dbReference type="ARBA" id="ARBA00012513"/>
    </source>
</evidence>
<name>A0AAU9IDC9_9CILI</name>
<dbReference type="PANTHER" id="PTHR44899:SF6">
    <property type="entry name" value="SERINE_THREONINE PROTEIN KINASE"/>
    <property type="match status" value="1"/>
</dbReference>
<sequence>MSVTDFDILEKLGEGAYSTVFKVRRRSDGKTYALKKVRFMPLKDKEKENAVNEVRILASINHPNVIGYKEAFIDESTNTLCLIMEFADNGDLLQKITNHQKRNTYFSESEIWDIFIQAVRGLKALHDLNILHRDLKCANLFMCSDGTVKLGDMNVSKVAKLGLVYTQTGTPYYASPEVWKDKPYDSKSDIWSLGCVIYETATLNPPFRAQDMKGLYRKVIKGEYPPLPSRYSAQLSDLIKLLLRVDPSRRPTCDEILSMSAVSKRNTRNHTENLPENNLLGTIKIPRQMKGLAHNLPAASYEKERSFHSVPAASKRMGMKKSKDMSNASDTISNRFSSEIQSQKSRVFSEKEIKPRDLLQQKVILPEIEPLRPYNVERRMQYKEDHDIFSRQRAQPYKAPQVVSHSPYAQGTIAQRIQALKVQYDNVPPSIGIPRQQNYQRPVVQPSWWG</sequence>
<feature type="domain" description="Protein kinase" evidence="13">
    <location>
        <begin position="6"/>
        <end position="262"/>
    </location>
</feature>
<evidence type="ECO:0000256" key="8">
    <source>
        <dbReference type="ARBA" id="ARBA00047899"/>
    </source>
</evidence>
<dbReference type="FunFam" id="3.30.200.20:FF:000097">
    <property type="entry name" value="Probable serine/threonine-protein kinase nek1"/>
    <property type="match status" value="1"/>
</dbReference>
<evidence type="ECO:0000256" key="7">
    <source>
        <dbReference type="ARBA" id="ARBA00022840"/>
    </source>
</evidence>
<organism evidence="14 15">
    <name type="scientific">Blepharisma stoltei</name>
    <dbReference type="NCBI Taxonomy" id="1481888"/>
    <lineage>
        <taxon>Eukaryota</taxon>
        <taxon>Sar</taxon>
        <taxon>Alveolata</taxon>
        <taxon>Ciliophora</taxon>
        <taxon>Postciliodesmatophora</taxon>
        <taxon>Heterotrichea</taxon>
        <taxon>Heterotrichida</taxon>
        <taxon>Blepharismidae</taxon>
        <taxon>Blepharisma</taxon>
    </lineage>
</organism>
<evidence type="ECO:0000256" key="12">
    <source>
        <dbReference type="SAM" id="MobiDB-lite"/>
    </source>
</evidence>
<evidence type="ECO:0000313" key="14">
    <source>
        <dbReference type="EMBL" id="CAG9311376.1"/>
    </source>
</evidence>
<keyword evidence="7 10" id="KW-0067">ATP-binding</keyword>
<keyword evidence="15" id="KW-1185">Reference proteome</keyword>
<dbReference type="EMBL" id="CAJZBQ010000004">
    <property type="protein sequence ID" value="CAG9311376.1"/>
    <property type="molecule type" value="Genomic_DNA"/>
</dbReference>
<reference evidence="14" key="1">
    <citation type="submission" date="2021-09" db="EMBL/GenBank/DDBJ databases">
        <authorList>
            <consortium name="AG Swart"/>
            <person name="Singh M."/>
            <person name="Singh A."/>
            <person name="Seah K."/>
            <person name="Emmerich C."/>
        </authorList>
    </citation>
    <scope>NUCLEOTIDE SEQUENCE</scope>
    <source>
        <strain evidence="14">ATCC30299</strain>
    </source>
</reference>
<evidence type="ECO:0000256" key="5">
    <source>
        <dbReference type="ARBA" id="ARBA00022741"/>
    </source>
</evidence>
<dbReference type="AlphaFoldDB" id="A0AAU9IDC9"/>
<dbReference type="Pfam" id="PF00069">
    <property type="entry name" value="Pkinase"/>
    <property type="match status" value="1"/>
</dbReference>
<evidence type="ECO:0000256" key="9">
    <source>
        <dbReference type="ARBA" id="ARBA00048679"/>
    </source>
</evidence>
<dbReference type="InterPro" id="IPR011009">
    <property type="entry name" value="Kinase-like_dom_sf"/>
</dbReference>
<dbReference type="SMART" id="SM00220">
    <property type="entry name" value="S_TKc"/>
    <property type="match status" value="1"/>
</dbReference>
<dbReference type="GO" id="GO:0004674">
    <property type="term" value="F:protein serine/threonine kinase activity"/>
    <property type="evidence" value="ECO:0007669"/>
    <property type="project" value="UniProtKB-KW"/>
</dbReference>
<evidence type="ECO:0000256" key="1">
    <source>
        <dbReference type="ARBA" id="ARBA00010886"/>
    </source>
</evidence>
<dbReference type="InterPro" id="IPR008271">
    <property type="entry name" value="Ser/Thr_kinase_AS"/>
</dbReference>
<dbReference type="Gene3D" id="1.10.510.10">
    <property type="entry name" value="Transferase(Phosphotransferase) domain 1"/>
    <property type="match status" value="1"/>
</dbReference>
<dbReference type="PROSITE" id="PS00107">
    <property type="entry name" value="PROTEIN_KINASE_ATP"/>
    <property type="match status" value="1"/>
</dbReference>
<dbReference type="PROSITE" id="PS50011">
    <property type="entry name" value="PROTEIN_KINASE_DOM"/>
    <property type="match status" value="1"/>
</dbReference>
<proteinExistence type="inferred from homology"/>
<gene>
    <name evidence="14" type="ORF">BSTOLATCC_MIC3666</name>
</gene>
<comment type="similarity">
    <text evidence="1">Belongs to the protein kinase superfamily. NEK Ser/Thr protein kinase family. NIMA subfamily.</text>
</comment>
<evidence type="ECO:0000256" key="11">
    <source>
        <dbReference type="RuleBase" id="RU000304"/>
    </source>
</evidence>
<comment type="catalytic activity">
    <reaction evidence="8">
        <text>L-threonyl-[protein] + ATP = O-phospho-L-threonyl-[protein] + ADP + H(+)</text>
        <dbReference type="Rhea" id="RHEA:46608"/>
        <dbReference type="Rhea" id="RHEA-COMP:11060"/>
        <dbReference type="Rhea" id="RHEA-COMP:11605"/>
        <dbReference type="ChEBI" id="CHEBI:15378"/>
        <dbReference type="ChEBI" id="CHEBI:30013"/>
        <dbReference type="ChEBI" id="CHEBI:30616"/>
        <dbReference type="ChEBI" id="CHEBI:61977"/>
        <dbReference type="ChEBI" id="CHEBI:456216"/>
        <dbReference type="EC" id="2.7.11.1"/>
    </reaction>
</comment>
<evidence type="ECO:0000256" key="10">
    <source>
        <dbReference type="PROSITE-ProRule" id="PRU10141"/>
    </source>
</evidence>
<dbReference type="PROSITE" id="PS00108">
    <property type="entry name" value="PROTEIN_KINASE_ST"/>
    <property type="match status" value="1"/>
</dbReference>
<protein>
    <recommendedName>
        <fullName evidence="2">non-specific serine/threonine protein kinase</fullName>
        <ecNumber evidence="2">2.7.11.1</ecNumber>
    </recommendedName>
</protein>
<dbReference type="InterPro" id="IPR051131">
    <property type="entry name" value="NEK_Ser/Thr_kinase_NIMA"/>
</dbReference>
<keyword evidence="6" id="KW-0418">Kinase</keyword>
<dbReference type="Gene3D" id="3.30.200.20">
    <property type="entry name" value="Phosphorylase Kinase, domain 1"/>
    <property type="match status" value="1"/>
</dbReference>
<dbReference type="GO" id="GO:0005524">
    <property type="term" value="F:ATP binding"/>
    <property type="evidence" value="ECO:0007669"/>
    <property type="project" value="UniProtKB-UniRule"/>
</dbReference>
<feature type="region of interest" description="Disordered" evidence="12">
    <location>
        <begin position="307"/>
        <end position="328"/>
    </location>
</feature>
<comment type="catalytic activity">
    <reaction evidence="9">
        <text>L-seryl-[protein] + ATP = O-phospho-L-seryl-[protein] + ADP + H(+)</text>
        <dbReference type="Rhea" id="RHEA:17989"/>
        <dbReference type="Rhea" id="RHEA-COMP:9863"/>
        <dbReference type="Rhea" id="RHEA-COMP:11604"/>
        <dbReference type="ChEBI" id="CHEBI:15378"/>
        <dbReference type="ChEBI" id="CHEBI:29999"/>
        <dbReference type="ChEBI" id="CHEBI:30616"/>
        <dbReference type="ChEBI" id="CHEBI:83421"/>
        <dbReference type="ChEBI" id="CHEBI:456216"/>
        <dbReference type="EC" id="2.7.11.1"/>
    </reaction>
</comment>
<dbReference type="SUPFAM" id="SSF56112">
    <property type="entry name" value="Protein kinase-like (PK-like)"/>
    <property type="match status" value="1"/>
</dbReference>
<evidence type="ECO:0000313" key="15">
    <source>
        <dbReference type="Proteomes" id="UP001162131"/>
    </source>
</evidence>
<evidence type="ECO:0000256" key="3">
    <source>
        <dbReference type="ARBA" id="ARBA00022527"/>
    </source>
</evidence>
<dbReference type="InterPro" id="IPR017441">
    <property type="entry name" value="Protein_kinase_ATP_BS"/>
</dbReference>
<dbReference type="InterPro" id="IPR000719">
    <property type="entry name" value="Prot_kinase_dom"/>
</dbReference>
<evidence type="ECO:0000259" key="13">
    <source>
        <dbReference type="PROSITE" id="PS50011"/>
    </source>
</evidence>
<keyword evidence="3 11" id="KW-0723">Serine/threonine-protein kinase</keyword>